<protein>
    <submittedName>
        <fullName evidence="2">Uncharacterized protein</fullName>
    </submittedName>
</protein>
<dbReference type="OrthoDB" id="2015968at2759"/>
<feature type="compositionally biased region" description="Basic and acidic residues" evidence="1">
    <location>
        <begin position="432"/>
        <end position="443"/>
    </location>
</feature>
<dbReference type="KEGG" id="cre:CHLRE_09g393800v5"/>
<dbReference type="EMBL" id="CM008970">
    <property type="protein sequence ID" value="PNW78521.1"/>
    <property type="molecule type" value="Genomic_DNA"/>
</dbReference>
<dbReference type="Gramene" id="PNW78521">
    <property type="protein sequence ID" value="PNW78521"/>
    <property type="gene ID" value="CHLRE_09g393800v5"/>
</dbReference>
<dbReference type="PANTHER" id="PTHR37262">
    <property type="entry name" value="PROTEIN PEP-RELATED DEVELOPMENT ARRESTED 1, CHLOROPLASTIC"/>
    <property type="match status" value="1"/>
</dbReference>
<dbReference type="PANTHER" id="PTHR37262:SF1">
    <property type="entry name" value="PROTEIN PEP-RELATED DEVELOPMENT ARRESTED 1, CHLOROPLASTIC"/>
    <property type="match status" value="1"/>
</dbReference>
<evidence type="ECO:0000313" key="2">
    <source>
        <dbReference type="EMBL" id="PNW78521.1"/>
    </source>
</evidence>
<dbReference type="RefSeq" id="XP_042920939.1">
    <property type="nucleotide sequence ID" value="XM_043065692.1"/>
</dbReference>
<dbReference type="GO" id="GO:0042644">
    <property type="term" value="C:chloroplast nucleoid"/>
    <property type="evidence" value="ECO:0007669"/>
    <property type="project" value="InterPro"/>
</dbReference>
<keyword evidence="3" id="KW-1185">Reference proteome</keyword>
<dbReference type="InParanoid" id="A0A2K3DDB0"/>
<reference evidence="2 3" key="1">
    <citation type="journal article" date="2007" name="Science">
        <title>The Chlamydomonas genome reveals the evolution of key animal and plant functions.</title>
        <authorList>
            <person name="Merchant S.S."/>
            <person name="Prochnik S.E."/>
            <person name="Vallon O."/>
            <person name="Harris E.H."/>
            <person name="Karpowicz S.J."/>
            <person name="Witman G.B."/>
            <person name="Terry A."/>
            <person name="Salamov A."/>
            <person name="Fritz-Laylin L.K."/>
            <person name="Marechal-Drouard L."/>
            <person name="Marshall W.F."/>
            <person name="Qu L.H."/>
            <person name="Nelson D.R."/>
            <person name="Sanderfoot A.A."/>
            <person name="Spalding M.H."/>
            <person name="Kapitonov V.V."/>
            <person name="Ren Q."/>
            <person name="Ferris P."/>
            <person name="Lindquist E."/>
            <person name="Shapiro H."/>
            <person name="Lucas S.M."/>
            <person name="Grimwood J."/>
            <person name="Schmutz J."/>
            <person name="Cardol P."/>
            <person name="Cerutti H."/>
            <person name="Chanfreau G."/>
            <person name="Chen C.L."/>
            <person name="Cognat V."/>
            <person name="Croft M.T."/>
            <person name="Dent R."/>
            <person name="Dutcher S."/>
            <person name="Fernandez E."/>
            <person name="Fukuzawa H."/>
            <person name="Gonzalez-Ballester D."/>
            <person name="Gonzalez-Halphen D."/>
            <person name="Hallmann A."/>
            <person name="Hanikenne M."/>
            <person name="Hippler M."/>
            <person name="Inwood W."/>
            <person name="Jabbari K."/>
            <person name="Kalanon M."/>
            <person name="Kuras R."/>
            <person name="Lefebvre P.A."/>
            <person name="Lemaire S.D."/>
            <person name="Lobanov A.V."/>
            <person name="Lohr M."/>
            <person name="Manuell A."/>
            <person name="Meier I."/>
            <person name="Mets L."/>
            <person name="Mittag M."/>
            <person name="Mittelmeier T."/>
            <person name="Moroney J.V."/>
            <person name="Moseley J."/>
            <person name="Napoli C."/>
            <person name="Nedelcu A.M."/>
            <person name="Niyogi K."/>
            <person name="Novoselov S.V."/>
            <person name="Paulsen I.T."/>
            <person name="Pazour G."/>
            <person name="Purton S."/>
            <person name="Ral J.P."/>
            <person name="Riano-Pachon D.M."/>
            <person name="Riekhof W."/>
            <person name="Rymarquis L."/>
            <person name="Schroda M."/>
            <person name="Stern D."/>
            <person name="Umen J."/>
            <person name="Willows R."/>
            <person name="Wilson N."/>
            <person name="Zimmer S.L."/>
            <person name="Allmer J."/>
            <person name="Balk J."/>
            <person name="Bisova K."/>
            <person name="Chen C.J."/>
            <person name="Elias M."/>
            <person name="Gendler K."/>
            <person name="Hauser C."/>
            <person name="Lamb M.R."/>
            <person name="Ledford H."/>
            <person name="Long J.C."/>
            <person name="Minagawa J."/>
            <person name="Page M.D."/>
            <person name="Pan J."/>
            <person name="Pootakham W."/>
            <person name="Roje S."/>
            <person name="Rose A."/>
            <person name="Stahlberg E."/>
            <person name="Terauchi A.M."/>
            <person name="Yang P."/>
            <person name="Ball S."/>
            <person name="Bowler C."/>
            <person name="Dieckmann C.L."/>
            <person name="Gladyshev V.N."/>
            <person name="Green P."/>
            <person name="Jorgensen R."/>
            <person name="Mayfield S."/>
            <person name="Mueller-Roeber B."/>
            <person name="Rajamani S."/>
            <person name="Sayre R.T."/>
            <person name="Brokstein P."/>
            <person name="Dubchak I."/>
            <person name="Goodstein D."/>
            <person name="Hornick L."/>
            <person name="Huang Y.W."/>
            <person name="Jhaveri J."/>
            <person name="Luo Y."/>
            <person name="Martinez D."/>
            <person name="Ngau W.C."/>
            <person name="Otillar B."/>
            <person name="Poliakov A."/>
            <person name="Porter A."/>
            <person name="Szajkowski L."/>
            <person name="Werner G."/>
            <person name="Zhou K."/>
            <person name="Grigoriev I.V."/>
            <person name="Rokhsar D.S."/>
            <person name="Grossman A.R."/>
        </authorList>
    </citation>
    <scope>NUCLEOTIDE SEQUENCE [LARGE SCALE GENOMIC DNA]</scope>
    <source>
        <strain evidence="3">CC-503</strain>
    </source>
</reference>
<feature type="compositionally biased region" description="Low complexity" evidence="1">
    <location>
        <begin position="447"/>
        <end position="457"/>
    </location>
</feature>
<accession>A0A2K3DDB0</accession>
<dbReference type="OMA" id="VPQRCAA"/>
<sequence>MHAGILYPKRACGAPQARPVASAGALPLTPPTRRPSRNAWSAQPRRSWAPVVAAAAGADAGSNGGLSANPAQKRAEIAANVDRAAQMIGEIVDEVTREMFVSEAVAYLVRDQADQTELAAVRTAVARRVEFLDANFLAALTGFIRACDARGDRQLASLLMHVREEVLRQVASRMPSAAQVLDLALRHADKDARLDLLRTALSGGSGGAAGPQLLAGEAVPAADLDMLSATASKFIDEMEEQAEVLDRRLLARLVLVREELRMLREEGRFTDEGGSPEEPVRSNVPQRCAAFLKELVAVSDPVRRVGLLSRAFETDWEGAAPRQKPQTAFHAGQPDFVRPGRFMATMQSTARQLRDDPNAADTPGGGAAKHAAVLTRLELIRSEAMAVLDRMHGGDRAAEAVAAAGASVGAQPTPVYGTPDGVPNPTETAGEAGKDGEACEGKGVEGQGLEVVEGVAVDEAQEGRTG</sequence>
<evidence type="ECO:0000256" key="1">
    <source>
        <dbReference type="SAM" id="MobiDB-lite"/>
    </source>
</evidence>
<gene>
    <name evidence="2" type="ORF">CHLRE_09g393800v5</name>
</gene>
<dbReference type="InterPro" id="IPR038961">
    <property type="entry name" value="PRDA1"/>
</dbReference>
<dbReference type="Proteomes" id="UP000006906">
    <property type="component" value="Chromosome 9"/>
</dbReference>
<evidence type="ECO:0000313" key="3">
    <source>
        <dbReference type="Proteomes" id="UP000006906"/>
    </source>
</evidence>
<dbReference type="GeneID" id="5720123"/>
<dbReference type="GO" id="GO:0006355">
    <property type="term" value="P:regulation of DNA-templated transcription"/>
    <property type="evidence" value="ECO:0007669"/>
    <property type="project" value="InterPro"/>
</dbReference>
<proteinExistence type="predicted"/>
<dbReference type="ExpressionAtlas" id="A0A2K3DDB0">
    <property type="expression patterns" value="baseline"/>
</dbReference>
<dbReference type="AlphaFoldDB" id="A0A2K3DDB0"/>
<feature type="region of interest" description="Disordered" evidence="1">
    <location>
        <begin position="409"/>
        <end position="466"/>
    </location>
</feature>
<name>A0A2K3DDB0_CHLRE</name>
<dbReference type="FunCoup" id="A0A2K3DDB0">
    <property type="interactions" value="227"/>
</dbReference>
<feature type="region of interest" description="Disordered" evidence="1">
    <location>
        <begin position="18"/>
        <end position="45"/>
    </location>
</feature>
<organism evidence="2 3">
    <name type="scientific">Chlamydomonas reinhardtii</name>
    <name type="common">Chlamydomonas smithii</name>
    <dbReference type="NCBI Taxonomy" id="3055"/>
    <lineage>
        <taxon>Eukaryota</taxon>
        <taxon>Viridiplantae</taxon>
        <taxon>Chlorophyta</taxon>
        <taxon>core chlorophytes</taxon>
        <taxon>Chlorophyceae</taxon>
        <taxon>CS clade</taxon>
        <taxon>Chlamydomonadales</taxon>
        <taxon>Chlamydomonadaceae</taxon>
        <taxon>Chlamydomonas</taxon>
    </lineage>
</organism>